<dbReference type="EMBL" id="AP022873">
    <property type="protein sequence ID" value="BCB96249.1"/>
    <property type="molecule type" value="Genomic_DNA"/>
</dbReference>
<accession>A0A7G1H1Z0</accession>
<keyword evidence="3" id="KW-1185">Reference proteome</keyword>
<dbReference type="InterPro" id="IPR012347">
    <property type="entry name" value="Ferritin-like"/>
</dbReference>
<feature type="domain" description="Rubrerythrin diiron-binding" evidence="1">
    <location>
        <begin position="9"/>
        <end position="145"/>
    </location>
</feature>
<sequence>MEEEIMNAVEIAIKMETDAIRFYREASDKCNHIVGKKMFLSISEDEKRHLDMLSELFKGLDFKIHEASPMKVVKTIFEEMRHEMMERVKATKDELEAFKIAADMEKHGIEFYKKAAVEAITEKEKKLFERLAYEEEQHYAIFSNTYFFMSDTGSWYMWEEHSIVDGGTPWA</sequence>
<dbReference type="CDD" id="cd01045">
    <property type="entry name" value="Ferritin_like_AB"/>
    <property type="match status" value="1"/>
</dbReference>
<evidence type="ECO:0000313" key="2">
    <source>
        <dbReference type="EMBL" id="BCB96249.1"/>
    </source>
</evidence>
<gene>
    <name evidence="2" type="ORF">JZK55_11710</name>
</gene>
<dbReference type="Proteomes" id="UP000516360">
    <property type="component" value="Chromosome"/>
</dbReference>
<dbReference type="InterPro" id="IPR009078">
    <property type="entry name" value="Ferritin-like_SF"/>
</dbReference>
<name>A0A7G1H1Z0_9BACT</name>
<dbReference type="GO" id="GO:0046872">
    <property type="term" value="F:metal ion binding"/>
    <property type="evidence" value="ECO:0007669"/>
    <property type="project" value="InterPro"/>
</dbReference>
<dbReference type="KEGG" id="dtp:JZK55_11710"/>
<dbReference type="Pfam" id="PF02915">
    <property type="entry name" value="Rubrerythrin"/>
    <property type="match status" value="1"/>
</dbReference>
<organism evidence="2 3">
    <name type="scientific">Dissulfurispira thermophila</name>
    <dbReference type="NCBI Taxonomy" id="2715679"/>
    <lineage>
        <taxon>Bacteria</taxon>
        <taxon>Pseudomonadati</taxon>
        <taxon>Nitrospirota</taxon>
        <taxon>Thermodesulfovibrionia</taxon>
        <taxon>Thermodesulfovibrionales</taxon>
        <taxon>Dissulfurispiraceae</taxon>
        <taxon>Dissulfurispira</taxon>
    </lineage>
</organism>
<proteinExistence type="predicted"/>
<evidence type="ECO:0000313" key="3">
    <source>
        <dbReference type="Proteomes" id="UP000516360"/>
    </source>
</evidence>
<reference evidence="2 3" key="1">
    <citation type="submission" date="2020-03" db="EMBL/GenBank/DDBJ databases">
        <title>Complete genome sequences of two sulfur-disproportionating bacterial strains T55J and Mzg5.</title>
        <authorList>
            <person name="Umezawa K."/>
            <person name="Kojima H."/>
            <person name="Kato Y."/>
            <person name="Fukui M."/>
        </authorList>
    </citation>
    <scope>NUCLEOTIDE SEQUENCE [LARGE SCALE GENOMIC DNA]</scope>
    <source>
        <strain evidence="2 3">T55J</strain>
    </source>
</reference>
<dbReference type="InterPro" id="IPR003251">
    <property type="entry name" value="Rr_diiron-bd_dom"/>
</dbReference>
<dbReference type="PANTHER" id="PTHR33531">
    <property type="entry name" value="RUBRERYTHRIN SUBFAMILY"/>
    <property type="match status" value="1"/>
</dbReference>
<dbReference type="Gene3D" id="1.20.5.420">
    <property type="entry name" value="Immunoglobulin FC, subunit C"/>
    <property type="match status" value="1"/>
</dbReference>
<dbReference type="Gene3D" id="1.20.1260.10">
    <property type="match status" value="1"/>
</dbReference>
<dbReference type="PANTHER" id="PTHR33531:SF7">
    <property type="entry name" value="HYPOTHETICAL MEMBRANE PROTEIN, CONSERVED"/>
    <property type="match status" value="1"/>
</dbReference>
<dbReference type="AlphaFoldDB" id="A0A7G1H1Z0"/>
<evidence type="ECO:0000259" key="1">
    <source>
        <dbReference type="Pfam" id="PF02915"/>
    </source>
</evidence>
<dbReference type="GO" id="GO:0016491">
    <property type="term" value="F:oxidoreductase activity"/>
    <property type="evidence" value="ECO:0007669"/>
    <property type="project" value="InterPro"/>
</dbReference>
<protein>
    <submittedName>
        <fullName evidence="2">Rubrerythrin</fullName>
    </submittedName>
</protein>
<dbReference type="SUPFAM" id="SSF47240">
    <property type="entry name" value="Ferritin-like"/>
    <property type="match status" value="1"/>
</dbReference>